<gene>
    <name evidence="1" type="ORF">HP467_13400</name>
</gene>
<proteinExistence type="predicted"/>
<dbReference type="RefSeq" id="WP_175326478.1">
    <property type="nucleotide sequence ID" value="NZ_BAAAWP010000001.1"/>
</dbReference>
<dbReference type="Proteomes" id="UP000539146">
    <property type="component" value="Unassembled WGS sequence"/>
</dbReference>
<accession>A0A850DUP2</accession>
<reference evidence="1 2" key="1">
    <citation type="submission" date="2020-05" db="EMBL/GenBank/DDBJ databases">
        <title>Genome Sequencing of Type Strains.</title>
        <authorList>
            <person name="Lemaire J.F."/>
            <person name="Inderbitzin P."/>
            <person name="Gregorio O.A."/>
            <person name="Collins S.B."/>
            <person name="Wespe N."/>
            <person name="Knight-Connoni V."/>
        </authorList>
    </citation>
    <scope>NUCLEOTIDE SEQUENCE [LARGE SCALE GENOMIC DNA]</scope>
    <source>
        <strain evidence="1 2">DSM 20512</strain>
    </source>
</reference>
<protein>
    <submittedName>
        <fullName evidence="1">Uncharacterized protein</fullName>
    </submittedName>
</protein>
<evidence type="ECO:0000313" key="1">
    <source>
        <dbReference type="EMBL" id="NUU29094.1"/>
    </source>
</evidence>
<dbReference type="EMBL" id="JABMCG010000119">
    <property type="protein sequence ID" value="NUU29094.1"/>
    <property type="molecule type" value="Genomic_DNA"/>
</dbReference>
<comment type="caution">
    <text evidence="1">The sequence shown here is derived from an EMBL/GenBank/DDBJ whole genome shotgun (WGS) entry which is preliminary data.</text>
</comment>
<organism evidence="1 2">
    <name type="scientific">Curtobacterium citreum</name>
    <dbReference type="NCBI Taxonomy" id="2036"/>
    <lineage>
        <taxon>Bacteria</taxon>
        <taxon>Bacillati</taxon>
        <taxon>Actinomycetota</taxon>
        <taxon>Actinomycetes</taxon>
        <taxon>Micrococcales</taxon>
        <taxon>Microbacteriaceae</taxon>
        <taxon>Curtobacterium</taxon>
    </lineage>
</organism>
<dbReference type="AlphaFoldDB" id="A0A850DUP2"/>
<sequence length="112" mass="12685">MNKLLRLLSRPSQCLLAAAIFVGVLGGAELIDPPPRAAAATQGEWAHPAAEAITPKRWSYVWQRWDGTNYSSQATCLARGRAVLKHYPDVQSISCRKPCGRWWLYTYRQQWV</sequence>
<name>A0A850DUP2_9MICO</name>
<evidence type="ECO:0000313" key="2">
    <source>
        <dbReference type="Proteomes" id="UP000539146"/>
    </source>
</evidence>